<reference evidence="2 3" key="1">
    <citation type="journal article" date="2008" name="Science">
        <title>The Physcomitrella genome reveals evolutionary insights into the conquest of land by plants.</title>
        <authorList>
            <person name="Rensing S."/>
            <person name="Lang D."/>
            <person name="Zimmer A."/>
            <person name="Terry A."/>
            <person name="Salamov A."/>
            <person name="Shapiro H."/>
            <person name="Nishiyama T."/>
            <person name="Perroud P.-F."/>
            <person name="Lindquist E."/>
            <person name="Kamisugi Y."/>
            <person name="Tanahashi T."/>
            <person name="Sakakibara K."/>
            <person name="Fujita T."/>
            <person name="Oishi K."/>
            <person name="Shin-I T."/>
            <person name="Kuroki Y."/>
            <person name="Toyoda A."/>
            <person name="Suzuki Y."/>
            <person name="Hashimoto A."/>
            <person name="Yamaguchi K."/>
            <person name="Sugano A."/>
            <person name="Kohara Y."/>
            <person name="Fujiyama A."/>
            <person name="Anterola A."/>
            <person name="Aoki S."/>
            <person name="Ashton N."/>
            <person name="Barbazuk W.B."/>
            <person name="Barker E."/>
            <person name="Bennetzen J."/>
            <person name="Bezanilla M."/>
            <person name="Blankenship R."/>
            <person name="Cho S.H."/>
            <person name="Dutcher S."/>
            <person name="Estelle M."/>
            <person name="Fawcett J.A."/>
            <person name="Gundlach H."/>
            <person name="Hanada K."/>
            <person name="Heyl A."/>
            <person name="Hicks K.A."/>
            <person name="Hugh J."/>
            <person name="Lohr M."/>
            <person name="Mayer K."/>
            <person name="Melkozernov A."/>
            <person name="Murata T."/>
            <person name="Nelson D."/>
            <person name="Pils B."/>
            <person name="Prigge M."/>
            <person name="Reiss B."/>
            <person name="Renner T."/>
            <person name="Rombauts S."/>
            <person name="Rushton P."/>
            <person name="Sanderfoot A."/>
            <person name="Schween G."/>
            <person name="Shiu S.-H."/>
            <person name="Stueber K."/>
            <person name="Theodoulou F.L."/>
            <person name="Tu H."/>
            <person name="Van de Peer Y."/>
            <person name="Verrier P.J."/>
            <person name="Waters E."/>
            <person name="Wood A."/>
            <person name="Yang L."/>
            <person name="Cove D."/>
            <person name="Cuming A."/>
            <person name="Hasebe M."/>
            <person name="Lucas S."/>
            <person name="Mishler D.B."/>
            <person name="Reski R."/>
            <person name="Grigoriev I."/>
            <person name="Quatrano R.S."/>
            <person name="Boore J.L."/>
        </authorList>
    </citation>
    <scope>NUCLEOTIDE SEQUENCE [LARGE SCALE GENOMIC DNA]</scope>
    <source>
        <strain evidence="2 3">cv. Gransden 2004</strain>
    </source>
</reference>
<gene>
    <name evidence="2" type="primary">LOC112281150</name>
</gene>
<evidence type="ECO:0000313" key="2">
    <source>
        <dbReference type="EnsemblPlants" id="Pp3c4_28010V3.4"/>
    </source>
</evidence>
<feature type="compositionally biased region" description="Low complexity" evidence="1">
    <location>
        <begin position="83"/>
        <end position="95"/>
    </location>
</feature>
<evidence type="ECO:0000313" key="3">
    <source>
        <dbReference type="Proteomes" id="UP000006727"/>
    </source>
</evidence>
<feature type="compositionally biased region" description="Polar residues" evidence="1">
    <location>
        <begin position="1"/>
        <end position="11"/>
    </location>
</feature>
<sequence length="118" mass="12605">MSSSGSCSTNKDINDDARSVCNQFSSPYNDPPIPQDAMTTQPSVGRFTESEKPISMFSRKPPGPRSPYEGQGMAGQSNYGIHSQDSSSTQSPSGSIVNLRADLRTDGKVNTTISKGKK</sequence>
<dbReference type="RefSeq" id="XP_024373133.1">
    <property type="nucleotide sequence ID" value="XM_024517365.2"/>
</dbReference>
<dbReference type="EnsemblPlants" id="Pp3c4_28010V3.4">
    <property type="protein sequence ID" value="Pp3c4_28010V3.4"/>
    <property type="gene ID" value="Pp3c4_28010"/>
</dbReference>
<name>A0A7I4DL91_PHYPA</name>
<dbReference type="EMBL" id="ABEU02000004">
    <property type="status" value="NOT_ANNOTATED_CDS"/>
    <property type="molecule type" value="Genomic_DNA"/>
</dbReference>
<dbReference type="Proteomes" id="UP000006727">
    <property type="component" value="Chromosome 4"/>
</dbReference>
<proteinExistence type="predicted"/>
<organism evidence="2 3">
    <name type="scientific">Physcomitrium patens</name>
    <name type="common">Spreading-leaved earth moss</name>
    <name type="synonym">Physcomitrella patens</name>
    <dbReference type="NCBI Taxonomy" id="3218"/>
    <lineage>
        <taxon>Eukaryota</taxon>
        <taxon>Viridiplantae</taxon>
        <taxon>Streptophyta</taxon>
        <taxon>Embryophyta</taxon>
        <taxon>Bryophyta</taxon>
        <taxon>Bryophytina</taxon>
        <taxon>Bryopsida</taxon>
        <taxon>Funariidae</taxon>
        <taxon>Funariales</taxon>
        <taxon>Funariaceae</taxon>
        <taxon>Physcomitrium</taxon>
    </lineage>
</organism>
<dbReference type="AlphaFoldDB" id="A0A7I4DL91"/>
<keyword evidence="3" id="KW-1185">Reference proteome</keyword>
<feature type="region of interest" description="Disordered" evidence="1">
    <location>
        <begin position="1"/>
        <end position="118"/>
    </location>
</feature>
<reference evidence="2 3" key="2">
    <citation type="journal article" date="2018" name="Plant J.">
        <title>The Physcomitrella patens chromosome-scale assembly reveals moss genome structure and evolution.</title>
        <authorList>
            <person name="Lang D."/>
            <person name="Ullrich K.K."/>
            <person name="Murat F."/>
            <person name="Fuchs J."/>
            <person name="Jenkins J."/>
            <person name="Haas F.B."/>
            <person name="Piednoel M."/>
            <person name="Gundlach H."/>
            <person name="Van Bel M."/>
            <person name="Meyberg R."/>
            <person name="Vives C."/>
            <person name="Morata J."/>
            <person name="Symeonidi A."/>
            <person name="Hiss M."/>
            <person name="Muchero W."/>
            <person name="Kamisugi Y."/>
            <person name="Saleh O."/>
            <person name="Blanc G."/>
            <person name="Decker E.L."/>
            <person name="van Gessel N."/>
            <person name="Grimwood J."/>
            <person name="Hayes R.D."/>
            <person name="Graham S.W."/>
            <person name="Gunter L.E."/>
            <person name="McDaniel S.F."/>
            <person name="Hoernstein S.N.W."/>
            <person name="Larsson A."/>
            <person name="Li F.W."/>
            <person name="Perroud P.F."/>
            <person name="Phillips J."/>
            <person name="Ranjan P."/>
            <person name="Rokshar D.S."/>
            <person name="Rothfels C.J."/>
            <person name="Schneider L."/>
            <person name="Shu S."/>
            <person name="Stevenson D.W."/>
            <person name="Thummler F."/>
            <person name="Tillich M."/>
            <person name="Villarreal Aguilar J.C."/>
            <person name="Widiez T."/>
            <person name="Wong G.K."/>
            <person name="Wymore A."/>
            <person name="Zhang Y."/>
            <person name="Zimmer A.D."/>
            <person name="Quatrano R.S."/>
            <person name="Mayer K.F.X."/>
            <person name="Goodstein D."/>
            <person name="Casacuberta J.M."/>
            <person name="Vandepoele K."/>
            <person name="Reski R."/>
            <person name="Cuming A.C."/>
            <person name="Tuskan G.A."/>
            <person name="Maumus F."/>
            <person name="Salse J."/>
            <person name="Schmutz J."/>
            <person name="Rensing S.A."/>
        </authorList>
    </citation>
    <scope>NUCLEOTIDE SEQUENCE [LARGE SCALE GENOMIC DNA]</scope>
    <source>
        <strain evidence="2 3">cv. Gransden 2004</strain>
    </source>
</reference>
<dbReference type="Gramene" id="Pp3c4_28010V3.4">
    <property type="protein sequence ID" value="Pp3c4_28010V3.4"/>
    <property type="gene ID" value="Pp3c4_28010"/>
</dbReference>
<dbReference type="EnsemblPlants" id="Pp3c4_28010V3.3">
    <property type="protein sequence ID" value="Pp3c4_28010V3.3"/>
    <property type="gene ID" value="Pp3c4_28010"/>
</dbReference>
<feature type="compositionally biased region" description="Polar residues" evidence="1">
    <location>
        <begin position="108"/>
        <end position="118"/>
    </location>
</feature>
<dbReference type="GeneID" id="112281150"/>
<dbReference type="KEGG" id="ppp:112281150"/>
<protein>
    <submittedName>
        <fullName evidence="2">Uncharacterized protein</fullName>
    </submittedName>
</protein>
<dbReference type="EnsemblPlants" id="Pp3c4_28010V3.2">
    <property type="protein sequence ID" value="Pp3c4_28010V3.2"/>
    <property type="gene ID" value="Pp3c4_28010"/>
</dbReference>
<dbReference type="Gramene" id="Pp3c4_28010V3.3">
    <property type="protein sequence ID" value="Pp3c4_28010V3.3"/>
    <property type="gene ID" value="Pp3c4_28010"/>
</dbReference>
<evidence type="ECO:0000256" key="1">
    <source>
        <dbReference type="SAM" id="MobiDB-lite"/>
    </source>
</evidence>
<dbReference type="Gramene" id="Pp3c4_28010V3.2">
    <property type="protein sequence ID" value="Pp3c4_28010V3.2"/>
    <property type="gene ID" value="Pp3c4_28010"/>
</dbReference>
<reference evidence="2" key="3">
    <citation type="submission" date="2020-12" db="UniProtKB">
        <authorList>
            <consortium name="EnsemblPlants"/>
        </authorList>
    </citation>
    <scope>IDENTIFICATION</scope>
</reference>
<accession>A0A7I4DL91</accession>